<organism evidence="2 3">
    <name type="scientific">Saccharothrix syringae</name>
    <name type="common">Nocardiopsis syringae</name>
    <dbReference type="NCBI Taxonomy" id="103733"/>
    <lineage>
        <taxon>Bacteria</taxon>
        <taxon>Bacillati</taxon>
        <taxon>Actinomycetota</taxon>
        <taxon>Actinomycetes</taxon>
        <taxon>Pseudonocardiales</taxon>
        <taxon>Pseudonocardiaceae</taxon>
        <taxon>Saccharothrix</taxon>
    </lineage>
</organism>
<evidence type="ECO:0000313" key="2">
    <source>
        <dbReference type="EMBL" id="QFZ17880.1"/>
    </source>
</evidence>
<dbReference type="AlphaFoldDB" id="A0A5Q0GWN7"/>
<proteinExistence type="predicted"/>
<dbReference type="Proteomes" id="UP000325787">
    <property type="component" value="Chromosome"/>
</dbReference>
<name>A0A5Q0GWN7_SACSY</name>
<protein>
    <submittedName>
        <fullName evidence="2">Uncharacterized protein</fullName>
    </submittedName>
</protein>
<feature type="region of interest" description="Disordered" evidence="1">
    <location>
        <begin position="137"/>
        <end position="167"/>
    </location>
</feature>
<dbReference type="OrthoDB" id="3674129at2"/>
<dbReference type="EMBL" id="CP034550">
    <property type="protein sequence ID" value="QFZ17880.1"/>
    <property type="molecule type" value="Genomic_DNA"/>
</dbReference>
<keyword evidence="3" id="KW-1185">Reference proteome</keyword>
<dbReference type="KEGG" id="ssyi:EKG83_10655"/>
<dbReference type="RefSeq" id="WP_051767037.1">
    <property type="nucleotide sequence ID" value="NZ_CP034550.1"/>
</dbReference>
<reference evidence="3" key="1">
    <citation type="journal article" date="2021" name="Curr. Microbiol.">
        <title>Complete genome of nocamycin-producing strain Saccharothrix syringae NRRL B-16468 reveals the biosynthetic potential for secondary metabolites.</title>
        <authorList>
            <person name="Mo X."/>
            <person name="Yang S."/>
        </authorList>
    </citation>
    <scope>NUCLEOTIDE SEQUENCE [LARGE SCALE GENOMIC DNA]</scope>
    <source>
        <strain evidence="3">ATCC 51364 / DSM 43886 / JCM 6844 / KCTC 9398 / NBRC 14523 / NRRL B-16468 / INA 2240</strain>
    </source>
</reference>
<evidence type="ECO:0000313" key="3">
    <source>
        <dbReference type="Proteomes" id="UP000325787"/>
    </source>
</evidence>
<feature type="compositionally biased region" description="Basic and acidic residues" evidence="1">
    <location>
        <begin position="137"/>
        <end position="150"/>
    </location>
</feature>
<gene>
    <name evidence="2" type="ORF">EKG83_10655</name>
</gene>
<evidence type="ECO:0000256" key="1">
    <source>
        <dbReference type="SAM" id="MobiDB-lite"/>
    </source>
</evidence>
<accession>A0A5Q0GWN7</accession>
<sequence length="307" mass="34468">MHATIDPRQWPGRVVPESDAEVAAAVASLCLRAQWPDADRAGVTSVLRRWFDRGWCVDAVLRAVDLTPDGRLQRRKSDRQAPHAFLKDRLRWWFADHDGDSATDPLPPPVPGMTMERWWAISRRNERVNRPREHRPLGAEGRRARQDVRARARGSGRDAVAMARAKGRQRQDVLDDLLIPGAEPVQVEPVGRPRRRPVDRRVGDWVGRQQVVADDPAVRKALDVVLASAGNPPVEAVKRLRNAVRAARWTARMAAMEAMTDAPDGAPEPLGREARRVLHYVDQAVEENLPFEVVVFLLRTGTPSADR</sequence>